<reference evidence="3 4" key="1">
    <citation type="submission" date="2020-08" db="EMBL/GenBank/DDBJ databases">
        <title>Sequencing the genomes of 1000 actinobacteria strains.</title>
        <authorList>
            <person name="Klenk H.-P."/>
        </authorList>
    </citation>
    <scope>NUCLEOTIDE SEQUENCE [LARGE SCALE GENOMIC DNA]</scope>
    <source>
        <strain evidence="3 4">DSM 28796</strain>
    </source>
</reference>
<accession>A0A841AAV6</accession>
<dbReference type="EMBL" id="JACHLZ010000001">
    <property type="protein sequence ID" value="MBB5832339.1"/>
    <property type="molecule type" value="Genomic_DNA"/>
</dbReference>
<dbReference type="RefSeq" id="WP_184325684.1">
    <property type="nucleotide sequence ID" value="NZ_JACHLZ010000001.1"/>
</dbReference>
<comment type="caution">
    <text evidence="3">The sequence shown here is derived from an EMBL/GenBank/DDBJ whole genome shotgun (WGS) entry which is preliminary data.</text>
</comment>
<feature type="compositionally biased region" description="Polar residues" evidence="1">
    <location>
        <begin position="1"/>
        <end position="10"/>
    </location>
</feature>
<evidence type="ECO:0000256" key="1">
    <source>
        <dbReference type="SAM" id="MobiDB-lite"/>
    </source>
</evidence>
<keyword evidence="4" id="KW-1185">Reference proteome</keyword>
<dbReference type="Proteomes" id="UP000588158">
    <property type="component" value="Unassembled WGS sequence"/>
</dbReference>
<keyword evidence="2" id="KW-0472">Membrane</keyword>
<protein>
    <submittedName>
        <fullName evidence="3">Uncharacterized protein</fullName>
    </submittedName>
</protein>
<dbReference type="AlphaFoldDB" id="A0A841AAV6"/>
<gene>
    <name evidence="3" type="ORF">HNR70_002152</name>
</gene>
<feature type="compositionally biased region" description="Polar residues" evidence="1">
    <location>
        <begin position="65"/>
        <end position="80"/>
    </location>
</feature>
<evidence type="ECO:0000256" key="2">
    <source>
        <dbReference type="SAM" id="Phobius"/>
    </source>
</evidence>
<proteinExistence type="predicted"/>
<organism evidence="3 4">
    <name type="scientific">Brachybacterium aquaticum</name>
    <dbReference type="NCBI Taxonomy" id="1432564"/>
    <lineage>
        <taxon>Bacteria</taxon>
        <taxon>Bacillati</taxon>
        <taxon>Actinomycetota</taxon>
        <taxon>Actinomycetes</taxon>
        <taxon>Micrococcales</taxon>
        <taxon>Dermabacteraceae</taxon>
        <taxon>Brachybacterium</taxon>
    </lineage>
</organism>
<feature type="transmembrane region" description="Helical" evidence="2">
    <location>
        <begin position="259"/>
        <end position="284"/>
    </location>
</feature>
<feature type="transmembrane region" description="Helical" evidence="2">
    <location>
        <begin position="122"/>
        <end position="146"/>
    </location>
</feature>
<keyword evidence="2" id="KW-0812">Transmembrane</keyword>
<evidence type="ECO:0000313" key="3">
    <source>
        <dbReference type="EMBL" id="MBB5832339.1"/>
    </source>
</evidence>
<sequence>MSDGESTTPAPRQRPRFGLPGPTSPAPGTDGAANGRPTYGQPSPAYGEPQGYGGQSYGTQGYGSPNQGYGSPNYGTQGYGSQPHDAQPFGSHPAPAGAGYPQTGPLPASGPGSTGTRRRRGVLPLVIGLVLLLIVAPAATIIGIVWSVSSLVGDATSGPTPMDGTSVTMELPANEMVIVYVPEADTGSAQCTAEGADPGAITTVPSTPTTTTFGNGEEYTQLLGVASLQDTQVTISCTGTDAPAYLGPYSLLGMMAPLVIGPIIGLVAGLTGLVLTIVGIVLLVRSRRA</sequence>
<keyword evidence="2" id="KW-1133">Transmembrane helix</keyword>
<name>A0A841AAV6_9MICO</name>
<evidence type="ECO:0000313" key="4">
    <source>
        <dbReference type="Proteomes" id="UP000588158"/>
    </source>
</evidence>
<feature type="region of interest" description="Disordered" evidence="1">
    <location>
        <begin position="1"/>
        <end position="116"/>
    </location>
</feature>